<feature type="binding site" evidence="9">
    <location>
        <position position="226"/>
    </location>
    <ligand>
        <name>K(+)</name>
        <dbReference type="ChEBI" id="CHEBI:29103"/>
    </ligand>
</feature>
<feature type="binding site" evidence="9">
    <location>
        <position position="262"/>
    </location>
    <ligand>
        <name>K(+)</name>
        <dbReference type="ChEBI" id="CHEBI:29103"/>
    </ligand>
</feature>
<keyword evidence="1 9" id="KW-0808">Transferase</keyword>
<dbReference type="PANTHER" id="PTHR10584">
    <property type="entry name" value="SUGAR KINASE"/>
    <property type="match status" value="1"/>
</dbReference>
<organism evidence="11 12">
    <name type="scientific">Herbiconiux moechotypicola</name>
    <dbReference type="NCBI Taxonomy" id="637393"/>
    <lineage>
        <taxon>Bacteria</taxon>
        <taxon>Bacillati</taxon>
        <taxon>Actinomycetota</taxon>
        <taxon>Actinomycetes</taxon>
        <taxon>Micrococcales</taxon>
        <taxon>Microbacteriaceae</taxon>
        <taxon>Herbiconiux</taxon>
    </lineage>
</organism>
<feature type="domain" description="Carbohydrate kinase PfkB" evidence="10">
    <location>
        <begin position="2"/>
        <end position="270"/>
    </location>
</feature>
<dbReference type="PANTHER" id="PTHR10584:SF166">
    <property type="entry name" value="RIBOKINASE"/>
    <property type="match status" value="1"/>
</dbReference>
<gene>
    <name evidence="9" type="primary">rbsK</name>
    <name evidence="11" type="ORF">GCM10009851_30440</name>
</gene>
<dbReference type="PRINTS" id="PR00990">
    <property type="entry name" value="RIBOKINASE"/>
</dbReference>
<name>A0ABN3DWD2_9MICO</name>
<keyword evidence="6 9" id="KW-0460">Magnesium</keyword>
<dbReference type="RefSeq" id="WP_259480352.1">
    <property type="nucleotide sequence ID" value="NZ_BAAAQY010000009.1"/>
</dbReference>
<dbReference type="HAMAP" id="MF_01987">
    <property type="entry name" value="Ribokinase"/>
    <property type="match status" value="1"/>
</dbReference>
<evidence type="ECO:0000256" key="1">
    <source>
        <dbReference type="ARBA" id="ARBA00022679"/>
    </source>
</evidence>
<keyword evidence="7 9" id="KW-0630">Potassium</keyword>
<keyword evidence="5 9" id="KW-0067">ATP-binding</keyword>
<feature type="binding site" evidence="9">
    <location>
        <position position="265"/>
    </location>
    <ligand>
        <name>K(+)</name>
        <dbReference type="ChEBI" id="CHEBI:29103"/>
    </ligand>
</feature>
<comment type="subunit">
    <text evidence="9">Homodimer.</text>
</comment>
<evidence type="ECO:0000259" key="10">
    <source>
        <dbReference type="Pfam" id="PF00294"/>
    </source>
</evidence>
<comment type="subcellular location">
    <subcellularLocation>
        <location evidence="9">Cytoplasm</location>
    </subcellularLocation>
</comment>
<evidence type="ECO:0000256" key="2">
    <source>
        <dbReference type="ARBA" id="ARBA00022723"/>
    </source>
</evidence>
<comment type="cofactor">
    <cofactor evidence="9">
        <name>Mg(2+)</name>
        <dbReference type="ChEBI" id="CHEBI:18420"/>
    </cofactor>
    <text evidence="9">Requires a divalent cation, most likely magnesium in vivo, as an electrophilic catalyst to aid phosphoryl group transfer. It is the chelate of the metal and the nucleotide that is the actual substrate.</text>
</comment>
<dbReference type="InterPro" id="IPR029056">
    <property type="entry name" value="Ribokinase-like"/>
</dbReference>
<dbReference type="EMBL" id="BAAAQY010000009">
    <property type="protein sequence ID" value="GAA2243062.1"/>
    <property type="molecule type" value="Genomic_DNA"/>
</dbReference>
<evidence type="ECO:0000313" key="12">
    <source>
        <dbReference type="Proteomes" id="UP001500929"/>
    </source>
</evidence>
<feature type="binding site" evidence="9">
    <location>
        <begin position="39"/>
        <end position="43"/>
    </location>
    <ligand>
        <name>substrate</name>
    </ligand>
</feature>
<evidence type="ECO:0000256" key="6">
    <source>
        <dbReference type="ARBA" id="ARBA00022842"/>
    </source>
</evidence>
<dbReference type="SUPFAM" id="SSF53613">
    <property type="entry name" value="Ribokinase-like"/>
    <property type="match status" value="1"/>
</dbReference>
<dbReference type="Gene3D" id="3.40.1190.20">
    <property type="match status" value="1"/>
</dbReference>
<comment type="caution">
    <text evidence="9">Lacks conserved residue(s) required for the propagation of feature annotation.</text>
</comment>
<sequence>MGSVVVVGSLNIDSVVEVERHPRPGETLIGGDLEKHFGGKGANQAVAAARAGARVSFVGRVGDDADGDRYLERLAAFGIDTAHVSRSTGVATGHAAIAVSADGENTIIVSPGANGRVTAGDLAPLSALGPGDVVLCSLEIDPTVVAEAVRIAAGRGARAVVNLAPYVALPAEVLDLADPVVVNEHENEQLVADGLAPRSVLVTLGGDGSRWGAEEVAAGRVDEVVDTTGAGDCYCGTLAAALAAGATAGDAMRAASEAAALAVTWEGAQPAV</sequence>
<dbReference type="CDD" id="cd01174">
    <property type="entry name" value="ribokinase"/>
    <property type="match status" value="1"/>
</dbReference>
<comment type="similarity">
    <text evidence="9">Belongs to the carbohydrate kinase PfkB family. Ribokinase subfamily.</text>
</comment>
<keyword evidence="9" id="KW-0963">Cytoplasm</keyword>
<feature type="active site" description="Proton acceptor" evidence="9">
    <location>
        <position position="232"/>
    </location>
</feature>
<comment type="pathway">
    <text evidence="9">Carbohydrate metabolism; D-ribose degradation; D-ribose 5-phosphate from beta-D-ribopyranose: step 2/2.</text>
</comment>
<comment type="activity regulation">
    <text evidence="9">Activated by a monovalent cation that binds near, but not in, the active site. The most likely occupant of the site in vivo is potassium. Ion binding induces a conformational change that may alter substrate affinity.</text>
</comment>
<keyword evidence="4 9" id="KW-0418">Kinase</keyword>
<feature type="binding site" evidence="9">
    <location>
        <begin position="203"/>
        <end position="208"/>
    </location>
    <ligand>
        <name>ATP</name>
        <dbReference type="ChEBI" id="CHEBI:30616"/>
    </ligand>
</feature>
<keyword evidence="2 9" id="KW-0479">Metal-binding</keyword>
<feature type="binding site" evidence="9">
    <location>
        <position position="232"/>
    </location>
    <ligand>
        <name>substrate</name>
    </ligand>
</feature>
<evidence type="ECO:0000256" key="4">
    <source>
        <dbReference type="ARBA" id="ARBA00022777"/>
    </source>
</evidence>
<feature type="binding site" evidence="9">
    <location>
        <position position="228"/>
    </location>
    <ligand>
        <name>K(+)</name>
        <dbReference type="ChEBI" id="CHEBI:29103"/>
    </ligand>
</feature>
<evidence type="ECO:0000256" key="9">
    <source>
        <dbReference type="HAMAP-Rule" id="MF_01987"/>
    </source>
</evidence>
<keyword evidence="8 9" id="KW-0119">Carbohydrate metabolism</keyword>
<comment type="caution">
    <text evidence="11">The sequence shown here is derived from an EMBL/GenBank/DDBJ whole genome shotgun (WGS) entry which is preliminary data.</text>
</comment>
<feature type="binding site" evidence="9">
    <location>
        <begin position="231"/>
        <end position="232"/>
    </location>
    <ligand>
        <name>ATP</name>
        <dbReference type="ChEBI" id="CHEBI:30616"/>
    </ligand>
</feature>
<keyword evidence="12" id="KW-1185">Reference proteome</keyword>
<comment type="catalytic activity">
    <reaction evidence="9">
        <text>D-ribose + ATP = D-ribose 5-phosphate + ADP + H(+)</text>
        <dbReference type="Rhea" id="RHEA:13697"/>
        <dbReference type="ChEBI" id="CHEBI:15378"/>
        <dbReference type="ChEBI" id="CHEBI:30616"/>
        <dbReference type="ChEBI" id="CHEBI:47013"/>
        <dbReference type="ChEBI" id="CHEBI:78346"/>
        <dbReference type="ChEBI" id="CHEBI:456216"/>
        <dbReference type="EC" id="2.7.1.15"/>
    </reaction>
</comment>
<dbReference type="InterPro" id="IPR002139">
    <property type="entry name" value="Ribo/fructo_kinase"/>
</dbReference>
<evidence type="ECO:0000313" key="11">
    <source>
        <dbReference type="EMBL" id="GAA2243062.1"/>
    </source>
</evidence>
<evidence type="ECO:0000256" key="8">
    <source>
        <dbReference type="ARBA" id="ARBA00023277"/>
    </source>
</evidence>
<keyword evidence="3 9" id="KW-0547">Nucleotide-binding</keyword>
<reference evidence="11 12" key="1">
    <citation type="journal article" date="2019" name="Int. J. Syst. Evol. Microbiol.">
        <title>The Global Catalogue of Microorganisms (GCM) 10K type strain sequencing project: providing services to taxonomists for standard genome sequencing and annotation.</title>
        <authorList>
            <consortium name="The Broad Institute Genomics Platform"/>
            <consortium name="The Broad Institute Genome Sequencing Center for Infectious Disease"/>
            <person name="Wu L."/>
            <person name="Ma J."/>
        </authorList>
    </citation>
    <scope>NUCLEOTIDE SEQUENCE [LARGE SCALE GENOMIC DNA]</scope>
    <source>
        <strain evidence="11 12">JCM 16117</strain>
    </source>
</reference>
<feature type="binding site" evidence="9">
    <location>
        <position position="183"/>
    </location>
    <ligand>
        <name>ATP</name>
        <dbReference type="ChEBI" id="CHEBI:30616"/>
    </ligand>
</feature>
<dbReference type="InterPro" id="IPR011611">
    <property type="entry name" value="PfkB_dom"/>
</dbReference>
<proteinExistence type="inferred from homology"/>
<feature type="binding site" evidence="9">
    <location>
        <position position="267"/>
    </location>
    <ligand>
        <name>K(+)</name>
        <dbReference type="ChEBI" id="CHEBI:29103"/>
    </ligand>
</feature>
<accession>A0ABN3DWD2</accession>
<evidence type="ECO:0000256" key="3">
    <source>
        <dbReference type="ARBA" id="ARBA00022741"/>
    </source>
</evidence>
<dbReference type="EC" id="2.7.1.15" evidence="9"/>
<dbReference type="Proteomes" id="UP001500929">
    <property type="component" value="Unassembled WGS sequence"/>
</dbReference>
<dbReference type="Pfam" id="PF00294">
    <property type="entry name" value="PfkB"/>
    <property type="match status" value="1"/>
</dbReference>
<evidence type="ECO:0000256" key="5">
    <source>
        <dbReference type="ARBA" id="ARBA00022840"/>
    </source>
</evidence>
<protein>
    <recommendedName>
        <fullName evidence="9">Ribokinase</fullName>
        <shortName evidence="9">RK</shortName>
        <ecNumber evidence="9">2.7.1.15</ecNumber>
    </recommendedName>
</protein>
<comment type="function">
    <text evidence="9">Catalyzes the phosphorylation of ribose at O-5 in a reaction requiring ATP and magnesium. The resulting D-ribose-5-phosphate can then be used either for sythesis of nucleotides, histidine, and tryptophan, or as a component of the pentose phosphate pathway.</text>
</comment>
<feature type="binding site" evidence="9">
    <location>
        <position position="139"/>
    </location>
    <ligand>
        <name>substrate</name>
    </ligand>
</feature>
<evidence type="ECO:0000256" key="7">
    <source>
        <dbReference type="ARBA" id="ARBA00022958"/>
    </source>
</evidence>
<dbReference type="InterPro" id="IPR011877">
    <property type="entry name" value="Ribokinase"/>
</dbReference>
<feature type="binding site" evidence="9">
    <location>
        <begin position="11"/>
        <end position="13"/>
    </location>
    <ligand>
        <name>substrate</name>
    </ligand>
</feature>